<comment type="caution">
    <text evidence="9">The sequence shown here is derived from an EMBL/GenBank/DDBJ whole genome shotgun (WGS) entry which is preliminary data.</text>
</comment>
<keyword evidence="4" id="KW-0547">Nucleotide-binding</keyword>
<dbReference type="RefSeq" id="XP_021878715.1">
    <property type="nucleotide sequence ID" value="XM_022028000.1"/>
</dbReference>
<sequence>MNPSPDSSFPGIAHYTFLKRLGQGRFCIVHLARHFYTEKLYAVKVIDKQAHKPDILLRLRREIELMESLDHSNIVKLHEVIETQFTIYVCMEYVEGCSLEQYLRRQENGKLSEAEARRIIRELASAISHCHSRFVVHRDIKPANILVTVNGKVMLIDFGLGNTFSFRSRLNTICGSLPYYSPEIARGSSYTGPEIDIWCLGVVLYRMTVGRDPFVGATKREVKLQITQEGFQPPSFLSLGLQNTLRTLLAAESSQRRSLSILDNDQWLYEDIAHKTKQYQSESQHQQQSQQKPPSLAEGRTMSENSRWSGTTLVRQGSKTTTMTVATVATVATTAGTEATTKKKRQSLTESCYYHGKTGGSLFGNRSLLADTLGAGVWMVDKAQPRFRKNRIRVIPQHGARSDMLFQQDVDLSLLQFLMPILRACNVSYYLHSTSRILCGTSFPKDDFSNSGNGSGNSGSGCEDGAIATGGASGDGIGQSHSHGGLLLQKLIYQLGAAMTGGGSTLFQSSTKQCGLRCGVFSIDIIKKTNKRGSGAAYGAGHVLVIKRLFGSSMTVQYFKKQFLYHASPRNAAARTAISLN</sequence>
<dbReference type="PANTHER" id="PTHR24346:SF82">
    <property type="entry name" value="KP78A-RELATED"/>
    <property type="match status" value="1"/>
</dbReference>
<evidence type="ECO:0000256" key="2">
    <source>
        <dbReference type="ARBA" id="ARBA00022527"/>
    </source>
</evidence>
<dbReference type="GeneID" id="33569843"/>
<keyword evidence="10" id="KW-1185">Reference proteome</keyword>
<evidence type="ECO:0000313" key="9">
    <source>
        <dbReference type="EMBL" id="ORZ09088.1"/>
    </source>
</evidence>
<dbReference type="SMART" id="SM00220">
    <property type="entry name" value="S_TKc"/>
    <property type="match status" value="1"/>
</dbReference>
<evidence type="ECO:0000256" key="6">
    <source>
        <dbReference type="ARBA" id="ARBA00022840"/>
    </source>
</evidence>
<dbReference type="STRING" id="64571.A0A1Y2GF41"/>
<dbReference type="EMBL" id="MCFF01000035">
    <property type="protein sequence ID" value="ORZ09088.1"/>
    <property type="molecule type" value="Genomic_DNA"/>
</dbReference>
<evidence type="ECO:0000256" key="4">
    <source>
        <dbReference type="ARBA" id="ARBA00022741"/>
    </source>
</evidence>
<dbReference type="InterPro" id="IPR008271">
    <property type="entry name" value="Ser/Thr_kinase_AS"/>
</dbReference>
<evidence type="ECO:0000256" key="1">
    <source>
        <dbReference type="ARBA" id="ARBA00010791"/>
    </source>
</evidence>
<evidence type="ECO:0000256" key="3">
    <source>
        <dbReference type="ARBA" id="ARBA00022679"/>
    </source>
</evidence>
<name>A0A1Y2GF41_9FUNG</name>
<feature type="compositionally biased region" description="Low complexity" evidence="7">
    <location>
        <begin position="278"/>
        <end position="291"/>
    </location>
</feature>
<evidence type="ECO:0000256" key="5">
    <source>
        <dbReference type="ARBA" id="ARBA00022777"/>
    </source>
</evidence>
<keyword evidence="3" id="KW-0808">Transferase</keyword>
<accession>A0A1Y2GF41</accession>
<dbReference type="InParanoid" id="A0A1Y2GF41"/>
<reference evidence="9 10" key="1">
    <citation type="submission" date="2016-07" db="EMBL/GenBank/DDBJ databases">
        <title>Pervasive Adenine N6-methylation of Active Genes in Fungi.</title>
        <authorList>
            <consortium name="DOE Joint Genome Institute"/>
            <person name="Mondo S.J."/>
            <person name="Dannebaum R.O."/>
            <person name="Kuo R.C."/>
            <person name="Labutti K."/>
            <person name="Haridas S."/>
            <person name="Kuo A."/>
            <person name="Salamov A."/>
            <person name="Ahrendt S.R."/>
            <person name="Lipzen A."/>
            <person name="Sullivan W."/>
            <person name="Andreopoulos W.B."/>
            <person name="Clum A."/>
            <person name="Lindquist E."/>
            <person name="Daum C."/>
            <person name="Ramamoorthy G.K."/>
            <person name="Gryganskyi A."/>
            <person name="Culley D."/>
            <person name="Magnuson J.K."/>
            <person name="James T.Y."/>
            <person name="O'Malley M.A."/>
            <person name="Stajich J.E."/>
            <person name="Spatafora J.W."/>
            <person name="Visel A."/>
            <person name="Grigoriev I.V."/>
        </authorList>
    </citation>
    <scope>NUCLEOTIDE SEQUENCE [LARGE SCALE GENOMIC DNA]</scope>
    <source>
        <strain evidence="9 10">NRRL 3116</strain>
    </source>
</reference>
<dbReference type="PANTHER" id="PTHR24346">
    <property type="entry name" value="MAP/MICROTUBULE AFFINITY-REGULATING KINASE"/>
    <property type="match status" value="1"/>
</dbReference>
<proteinExistence type="inferred from homology"/>
<evidence type="ECO:0000256" key="7">
    <source>
        <dbReference type="SAM" id="MobiDB-lite"/>
    </source>
</evidence>
<dbReference type="SUPFAM" id="SSF56112">
    <property type="entry name" value="Protein kinase-like (PK-like)"/>
    <property type="match status" value="1"/>
</dbReference>
<feature type="domain" description="Protein kinase" evidence="8">
    <location>
        <begin position="15"/>
        <end position="268"/>
    </location>
</feature>
<dbReference type="PROSITE" id="PS00108">
    <property type="entry name" value="PROTEIN_KINASE_ST"/>
    <property type="match status" value="1"/>
</dbReference>
<dbReference type="Pfam" id="PF00069">
    <property type="entry name" value="Pkinase"/>
    <property type="match status" value="1"/>
</dbReference>
<dbReference type="Proteomes" id="UP000193648">
    <property type="component" value="Unassembled WGS sequence"/>
</dbReference>
<feature type="compositionally biased region" description="Polar residues" evidence="7">
    <location>
        <begin position="302"/>
        <end position="319"/>
    </location>
</feature>
<keyword evidence="5 9" id="KW-0418">Kinase</keyword>
<dbReference type="AlphaFoldDB" id="A0A1Y2GF41"/>
<dbReference type="GO" id="GO:0005524">
    <property type="term" value="F:ATP binding"/>
    <property type="evidence" value="ECO:0007669"/>
    <property type="project" value="UniProtKB-KW"/>
</dbReference>
<dbReference type="InterPro" id="IPR000719">
    <property type="entry name" value="Prot_kinase_dom"/>
</dbReference>
<feature type="region of interest" description="Disordered" evidence="7">
    <location>
        <begin position="278"/>
        <end position="319"/>
    </location>
</feature>
<evidence type="ECO:0000259" key="8">
    <source>
        <dbReference type="PROSITE" id="PS50011"/>
    </source>
</evidence>
<dbReference type="GO" id="GO:0005737">
    <property type="term" value="C:cytoplasm"/>
    <property type="evidence" value="ECO:0007669"/>
    <property type="project" value="TreeGrafter"/>
</dbReference>
<dbReference type="InterPro" id="IPR011009">
    <property type="entry name" value="Kinase-like_dom_sf"/>
</dbReference>
<dbReference type="Gene3D" id="1.10.510.10">
    <property type="entry name" value="Transferase(Phosphotransferase) domain 1"/>
    <property type="match status" value="1"/>
</dbReference>
<dbReference type="GO" id="GO:0035556">
    <property type="term" value="P:intracellular signal transduction"/>
    <property type="evidence" value="ECO:0007669"/>
    <property type="project" value="TreeGrafter"/>
</dbReference>
<dbReference type="FunFam" id="1.10.510.10:FF:000571">
    <property type="entry name" value="Maternal embryonic leucine zipper kinase"/>
    <property type="match status" value="1"/>
</dbReference>
<keyword evidence="6" id="KW-0067">ATP-binding</keyword>
<organism evidence="9 10">
    <name type="scientific">Lobosporangium transversale</name>
    <dbReference type="NCBI Taxonomy" id="64571"/>
    <lineage>
        <taxon>Eukaryota</taxon>
        <taxon>Fungi</taxon>
        <taxon>Fungi incertae sedis</taxon>
        <taxon>Mucoromycota</taxon>
        <taxon>Mortierellomycotina</taxon>
        <taxon>Mortierellomycetes</taxon>
        <taxon>Mortierellales</taxon>
        <taxon>Mortierellaceae</taxon>
        <taxon>Lobosporangium</taxon>
    </lineage>
</organism>
<evidence type="ECO:0000313" key="10">
    <source>
        <dbReference type="Proteomes" id="UP000193648"/>
    </source>
</evidence>
<gene>
    <name evidence="9" type="ORF">BCR41DRAFT_388433</name>
</gene>
<dbReference type="FunFam" id="3.30.200.20:FF:000003">
    <property type="entry name" value="Non-specific serine/threonine protein kinase"/>
    <property type="match status" value="1"/>
</dbReference>
<dbReference type="GO" id="GO:0004674">
    <property type="term" value="F:protein serine/threonine kinase activity"/>
    <property type="evidence" value="ECO:0007669"/>
    <property type="project" value="UniProtKB-KW"/>
</dbReference>
<dbReference type="OrthoDB" id="193931at2759"/>
<keyword evidence="2" id="KW-0723">Serine/threonine-protein kinase</keyword>
<comment type="similarity">
    <text evidence="1">Belongs to the protein kinase superfamily. CAMK Ser/Thr protein kinase family. NIM1 subfamily.</text>
</comment>
<dbReference type="PROSITE" id="PS50011">
    <property type="entry name" value="PROTEIN_KINASE_DOM"/>
    <property type="match status" value="1"/>
</dbReference>
<protein>
    <submittedName>
        <fullName evidence="9">Kinase-like domain-containing protein</fullName>
    </submittedName>
</protein>